<dbReference type="EMBL" id="VCGU01000002">
    <property type="protein sequence ID" value="TRY79767.1"/>
    <property type="molecule type" value="Genomic_DNA"/>
</dbReference>
<keyword evidence="2" id="KW-1185">Reference proteome</keyword>
<organism evidence="1 2">
    <name type="scientific">Tigriopus californicus</name>
    <name type="common">Marine copepod</name>
    <dbReference type="NCBI Taxonomy" id="6832"/>
    <lineage>
        <taxon>Eukaryota</taxon>
        <taxon>Metazoa</taxon>
        <taxon>Ecdysozoa</taxon>
        <taxon>Arthropoda</taxon>
        <taxon>Crustacea</taxon>
        <taxon>Multicrustacea</taxon>
        <taxon>Hexanauplia</taxon>
        <taxon>Copepoda</taxon>
        <taxon>Harpacticoida</taxon>
        <taxon>Harpacticidae</taxon>
        <taxon>Tigriopus</taxon>
    </lineage>
</organism>
<protein>
    <submittedName>
        <fullName evidence="1">Uncharacterized protein</fullName>
    </submittedName>
</protein>
<proteinExistence type="predicted"/>
<gene>
    <name evidence="1" type="ORF">TCAL_16090</name>
</gene>
<evidence type="ECO:0000313" key="1">
    <source>
        <dbReference type="EMBL" id="TRY79767.1"/>
    </source>
</evidence>
<evidence type="ECO:0000313" key="2">
    <source>
        <dbReference type="Proteomes" id="UP000318571"/>
    </source>
</evidence>
<dbReference type="AlphaFoldDB" id="A0A553PQ09"/>
<name>A0A553PQ09_TIGCA</name>
<accession>A0A553PQ09</accession>
<reference evidence="1 2" key="1">
    <citation type="journal article" date="2018" name="Nat. Ecol. Evol.">
        <title>Genomic signatures of mitonuclear coevolution across populations of Tigriopus californicus.</title>
        <authorList>
            <person name="Barreto F.S."/>
            <person name="Watson E.T."/>
            <person name="Lima T.G."/>
            <person name="Willett C.S."/>
            <person name="Edmands S."/>
            <person name="Li W."/>
            <person name="Burton R.S."/>
        </authorList>
    </citation>
    <scope>NUCLEOTIDE SEQUENCE [LARGE SCALE GENOMIC DNA]</scope>
    <source>
        <strain evidence="1 2">San Diego</strain>
    </source>
</reference>
<comment type="caution">
    <text evidence="1">The sequence shown here is derived from an EMBL/GenBank/DDBJ whole genome shotgun (WGS) entry which is preliminary data.</text>
</comment>
<sequence>MPRRHFYRAFNGANGALPSRFALGYQFHQGTYLELDLNSSEATNRQEIFHFVQRVYQTQLGQYSLFYIDSNGSNFVIPCGTVVGSFNYVMQRFRGQSTMNLYIWDRPDASLHKFKLQEQLKREVMYKDEPSSI</sequence>
<dbReference type="Proteomes" id="UP000318571">
    <property type="component" value="Chromosome 6"/>
</dbReference>